<evidence type="ECO:0000256" key="3">
    <source>
        <dbReference type="SAM" id="MobiDB-lite"/>
    </source>
</evidence>
<feature type="region of interest" description="Disordered" evidence="3">
    <location>
        <begin position="1386"/>
        <end position="1426"/>
    </location>
</feature>
<sequence>MAQTKRKRNFTRPRANKRSKYIDSSASEPGLPESPAFWEAERILKERTYRGKLEYLVQWKGTDPDTGRDWEPNWEPETNANGLLVASWEIEKTTQNLSSTRARKESEQREVQQASRPNRQSRVIESSPESEARSSTPTLVPSTPAHESAVLLDPSSTDTTPAGAPATTALVSPHIRIARRGGSLEREDYARFSKLATSSPASARAQTQDTDLDSSQLFAARSYSSGIVPDSQDSAGEGSFVPVIQCTEDSNQQSTITNVSQEEEDAAENSDLLETIQDAASRTISPARSIPETIADTTVADSQSQRIEDPRGIPDTLEFIETPSQAVQTPNKDEDEDEQQSATQAESQREDSELVVLRQATESASQPTQSPSQLITQPAPRQQDERVSQEQTLPALAESASHHPADASEDNAQFSFHSQHPVPQFQLPRQHSLQAFAHKRSITKTPESAAAGLGVRQSPARHSEETPVSASPERPDTTIPTASHCTSQLQQTQAALLQQIQQQDDDDLLNEFLEPEYTRGLSPIVQLHQEPSTTIIAPSVHASQNVTEEIVQHRDIAIHSQPPQSTGQSTESREQNAQVVPFEVDLSTQEDTTESIQPTVEKEYTAHRASSESRHDSSQETPERLLRSIDNSCSPIPHPPNHSLRTQDSKLPPRPFTPIPTSSLSIMANQDTGDEVARELAELLAKRRAENPFTPRSRINRSSFTPSVIAPGASSAVPTSARRLLRTSEPEGTRSPSAVPDRSPAAQVPTSLRTVAFAPSSSVPRAASPQDTPVMTSMSGARSEPAEAEVTVTAEESILLMEVQATTDPDGEELGDADNEDNESLLNDDLQLDDQEFIVPLFIQGRQSDTYIQHITHKKDLLVQFLNEPSSINPLSQVEDVLAYLRAIETHIDLVFAEAETDDEISITQIEHAAQFGMENSVKFRFLHTLFHNCRDLKEPKHIVLVTEKDNNALFNILETFCQANYINYVMPTKNRQADLSHAEGNLLVTILPGDASSIIRPPHLIVCLDGVQDATQIRKKAWGKSPGGKVPVIHLVIPRTVGHIERYISPTLDNRKRMHTILASLQHVHHDIGKPIDEATPGDTECATCVATWLKEIDKNATLAWPLPSIGSIKDIIEYQTQMSQTSTTSPAPERAKRPLDDGELDPAKRMRFTPQPQAVPSSSLNNDHEITHVSDSMPGTAVDETTLQRQEQRFREHEEDWDKQQTRHEDLARKYRLLLGEQQKAETKVATLTKNNATLIERLATMTTEMRELKTQLDEQRSTHLLSGDDKITEITKLRKALAEAHEEKERALKTAQTAEKMLDYTKEAYRASQEAASSSASHVTLLEAENTKLAHAASGQPAKLKSLHLNRNYENQDRQIKSLKAEMGILKKTLQGKEEEVARLKSMGRQGVGTRGTSVTPQPKVRSRAGSPLGGRLSNLRNG</sequence>
<evidence type="ECO:0000256" key="1">
    <source>
        <dbReference type="ARBA" id="ARBA00011353"/>
    </source>
</evidence>
<feature type="compositionally biased region" description="Basic residues" evidence="3">
    <location>
        <begin position="1"/>
        <end position="19"/>
    </location>
</feature>
<dbReference type="Gene3D" id="3.40.50.12360">
    <property type="match status" value="1"/>
</dbReference>
<name>A0A6A5SR26_9PLEO</name>
<dbReference type="Gene3D" id="2.40.50.40">
    <property type="match status" value="1"/>
</dbReference>
<keyword evidence="6" id="KW-1185">Reference proteome</keyword>
<feature type="compositionally biased region" description="Polar residues" evidence="3">
    <location>
        <begin position="249"/>
        <end position="260"/>
    </location>
</feature>
<feature type="domain" description="Chromo" evidence="4">
    <location>
        <begin position="38"/>
        <end position="109"/>
    </location>
</feature>
<dbReference type="Pfam" id="PF00385">
    <property type="entry name" value="Chromo"/>
    <property type="match status" value="1"/>
</dbReference>
<dbReference type="InterPro" id="IPR038609">
    <property type="entry name" value="HDA1_su2/3_sf"/>
</dbReference>
<protein>
    <recommendedName>
        <fullName evidence="4">Chromo domain-containing protein</fullName>
    </recommendedName>
</protein>
<feature type="region of interest" description="Disordered" evidence="3">
    <location>
        <begin position="692"/>
        <end position="790"/>
    </location>
</feature>
<feature type="region of interest" description="Disordered" evidence="3">
    <location>
        <begin position="60"/>
        <end position="174"/>
    </location>
</feature>
<dbReference type="Proteomes" id="UP000800038">
    <property type="component" value="Unassembled WGS sequence"/>
</dbReference>
<feature type="compositionally biased region" description="Polar residues" evidence="3">
    <location>
        <begin position="770"/>
        <end position="780"/>
    </location>
</feature>
<accession>A0A6A5SR26</accession>
<feature type="region of interest" description="Disordered" evidence="3">
    <location>
        <begin position="447"/>
        <end position="481"/>
    </location>
</feature>
<evidence type="ECO:0000256" key="2">
    <source>
        <dbReference type="SAM" id="Coils"/>
    </source>
</evidence>
<feature type="region of interest" description="Disordered" evidence="3">
    <location>
        <begin position="1"/>
        <end position="36"/>
    </location>
</feature>
<evidence type="ECO:0000313" key="6">
    <source>
        <dbReference type="Proteomes" id="UP000800038"/>
    </source>
</evidence>
<dbReference type="InterPro" id="IPR023780">
    <property type="entry name" value="Chromo_domain"/>
</dbReference>
<feature type="compositionally biased region" description="Basic and acidic residues" evidence="3">
    <location>
        <begin position="62"/>
        <end position="71"/>
    </location>
</feature>
<feature type="compositionally biased region" description="Polar residues" evidence="3">
    <location>
        <begin position="111"/>
        <end position="141"/>
    </location>
</feature>
<gene>
    <name evidence="5" type="ORF">EJ02DRAFT_455497</name>
</gene>
<dbReference type="Pfam" id="PF11496">
    <property type="entry name" value="HDA2-3"/>
    <property type="match status" value="1"/>
</dbReference>
<feature type="region of interest" description="Disordered" evidence="3">
    <location>
        <begin position="1123"/>
        <end position="1148"/>
    </location>
</feature>
<feature type="compositionally biased region" description="Polar residues" evidence="3">
    <location>
        <begin position="295"/>
        <end position="305"/>
    </location>
</feature>
<dbReference type="InterPro" id="IPR016197">
    <property type="entry name" value="Chromo-like_dom_sf"/>
</dbReference>
<feature type="coiled-coil region" evidence="2">
    <location>
        <begin position="1349"/>
        <end position="1383"/>
    </location>
</feature>
<feature type="compositionally biased region" description="Basic and acidic residues" evidence="3">
    <location>
        <begin position="1135"/>
        <end position="1148"/>
    </location>
</feature>
<dbReference type="InterPro" id="IPR000953">
    <property type="entry name" value="Chromo/chromo_shadow_dom"/>
</dbReference>
<proteinExistence type="predicted"/>
<organism evidence="5 6">
    <name type="scientific">Clathrospora elynae</name>
    <dbReference type="NCBI Taxonomy" id="706981"/>
    <lineage>
        <taxon>Eukaryota</taxon>
        <taxon>Fungi</taxon>
        <taxon>Dikarya</taxon>
        <taxon>Ascomycota</taxon>
        <taxon>Pezizomycotina</taxon>
        <taxon>Dothideomycetes</taxon>
        <taxon>Pleosporomycetidae</taxon>
        <taxon>Pleosporales</taxon>
        <taxon>Diademaceae</taxon>
        <taxon>Clathrospora</taxon>
    </lineage>
</organism>
<feature type="compositionally biased region" description="Basic and acidic residues" evidence="3">
    <location>
        <begin position="600"/>
        <end position="627"/>
    </location>
</feature>
<reference evidence="5" key="1">
    <citation type="journal article" date="2020" name="Stud. Mycol.">
        <title>101 Dothideomycetes genomes: a test case for predicting lifestyles and emergence of pathogens.</title>
        <authorList>
            <person name="Haridas S."/>
            <person name="Albert R."/>
            <person name="Binder M."/>
            <person name="Bloem J."/>
            <person name="Labutti K."/>
            <person name="Salamov A."/>
            <person name="Andreopoulos B."/>
            <person name="Baker S."/>
            <person name="Barry K."/>
            <person name="Bills G."/>
            <person name="Bluhm B."/>
            <person name="Cannon C."/>
            <person name="Castanera R."/>
            <person name="Culley D."/>
            <person name="Daum C."/>
            <person name="Ezra D."/>
            <person name="Gonzalez J."/>
            <person name="Henrissat B."/>
            <person name="Kuo A."/>
            <person name="Liang C."/>
            <person name="Lipzen A."/>
            <person name="Lutzoni F."/>
            <person name="Magnuson J."/>
            <person name="Mondo S."/>
            <person name="Nolan M."/>
            <person name="Ohm R."/>
            <person name="Pangilinan J."/>
            <person name="Park H.-J."/>
            <person name="Ramirez L."/>
            <person name="Alfaro M."/>
            <person name="Sun H."/>
            <person name="Tritt A."/>
            <person name="Yoshinaga Y."/>
            <person name="Zwiers L.-H."/>
            <person name="Turgeon B."/>
            <person name="Goodwin S."/>
            <person name="Spatafora J."/>
            <person name="Crous P."/>
            <person name="Grigoriev I."/>
        </authorList>
    </citation>
    <scope>NUCLEOTIDE SEQUENCE</scope>
    <source>
        <strain evidence="5">CBS 161.51</strain>
    </source>
</reference>
<feature type="region of interest" description="Disordered" evidence="3">
    <location>
        <begin position="583"/>
        <end position="665"/>
    </location>
</feature>
<keyword evidence="2" id="KW-0175">Coiled coil</keyword>
<dbReference type="GO" id="GO:0006338">
    <property type="term" value="P:chromatin remodeling"/>
    <property type="evidence" value="ECO:0007669"/>
    <property type="project" value="UniProtKB-ARBA"/>
</dbReference>
<feature type="coiled-coil region" evidence="2">
    <location>
        <begin position="1238"/>
        <end position="1304"/>
    </location>
</feature>
<dbReference type="CDD" id="cd00024">
    <property type="entry name" value="CD_CSD"/>
    <property type="match status" value="1"/>
</dbReference>
<dbReference type="SUPFAM" id="SSF54160">
    <property type="entry name" value="Chromo domain-like"/>
    <property type="match status" value="1"/>
</dbReference>
<dbReference type="PROSITE" id="PS50013">
    <property type="entry name" value="CHROMO_2"/>
    <property type="match status" value="1"/>
</dbReference>
<feature type="region of interest" description="Disordered" evidence="3">
    <location>
        <begin position="249"/>
        <end position="269"/>
    </location>
</feature>
<feature type="compositionally biased region" description="Polar residues" evidence="3">
    <location>
        <begin position="586"/>
        <end position="598"/>
    </location>
</feature>
<feature type="region of interest" description="Disordered" evidence="3">
    <location>
        <begin position="282"/>
        <end position="408"/>
    </location>
</feature>
<comment type="subunit">
    <text evidence="1">Component of the NuA4 histone acetyltransferase complex.</text>
</comment>
<dbReference type="InterPro" id="IPR021006">
    <property type="entry name" value="Hda2/3"/>
</dbReference>
<dbReference type="GO" id="GO:0070823">
    <property type="term" value="C:HDA1 complex"/>
    <property type="evidence" value="ECO:0007669"/>
    <property type="project" value="InterPro"/>
</dbReference>
<feature type="compositionally biased region" description="Low complexity" evidence="3">
    <location>
        <begin position="159"/>
        <end position="169"/>
    </location>
</feature>
<dbReference type="EMBL" id="ML976053">
    <property type="protein sequence ID" value="KAF1941056.1"/>
    <property type="molecule type" value="Genomic_DNA"/>
</dbReference>
<feature type="compositionally biased region" description="Polar residues" evidence="3">
    <location>
        <begin position="360"/>
        <end position="380"/>
    </location>
</feature>
<feature type="compositionally biased region" description="Low complexity" evidence="3">
    <location>
        <begin position="756"/>
        <end position="769"/>
    </location>
</feature>
<evidence type="ECO:0000259" key="4">
    <source>
        <dbReference type="PROSITE" id="PS50013"/>
    </source>
</evidence>
<evidence type="ECO:0000313" key="5">
    <source>
        <dbReference type="EMBL" id="KAF1941056.1"/>
    </source>
</evidence>
<dbReference type="OrthoDB" id="3647690at2759"/>